<feature type="compositionally biased region" description="Polar residues" evidence="2">
    <location>
        <begin position="266"/>
        <end position="276"/>
    </location>
</feature>
<gene>
    <name evidence="3" type="ORF">ASPWEDRAFT_169667</name>
</gene>
<name>A0A1L9RY70_ASPWE</name>
<evidence type="ECO:0000256" key="1">
    <source>
        <dbReference type="SAM" id="Coils"/>
    </source>
</evidence>
<dbReference type="Proteomes" id="UP000184383">
    <property type="component" value="Unassembled WGS sequence"/>
</dbReference>
<sequence length="460" mass="52461">MYCPSTSPQPRHRLFKPAISQPAYQWAPTPQSYNPSPSASKPASVVFPSRDSALLPTPDQSAAMATHDTVMPDISNPQFSGRGKRLTVTEEECLVRLCRVHMRNYDVNNYPKSFWIEMSGLLRMETNRSYSWQSCRRRMAANIASRKSYQNTIKLGYPAPLSEMDPKICEQIDKWIATCDDKLEMERKRAELEKQKTLAVEDRQRLEVDMHRKQKQNRVLQWVCSLPDYEGFLPELTQWGELPPMVHPLNQPRTRSRSRSPRREGNTNYRQRSRSPYGSRAVGHIGPTPYLAEARRSHVRGRSITPKVDHDGDIVVEKKEPRSSPSEQLPATPALLNRQTRNVRDALPGTHGNHRPEYAPRDGPARPIQGNYRSSPITTTTDDTFERYMEETKRHAGEYVARLAIKCSKAALSMSMGKSEKHQAYNKGLELAVHDLLNDVGVAYVKMVGKIMQLEIPRAD</sequence>
<proteinExistence type="predicted"/>
<dbReference type="EMBL" id="KV878210">
    <property type="protein sequence ID" value="OJJ39843.1"/>
    <property type="molecule type" value="Genomic_DNA"/>
</dbReference>
<dbReference type="OrthoDB" id="4414363at2759"/>
<feature type="compositionally biased region" description="Basic and acidic residues" evidence="2">
    <location>
        <begin position="354"/>
        <end position="364"/>
    </location>
</feature>
<feature type="region of interest" description="Disordered" evidence="2">
    <location>
        <begin position="241"/>
        <end position="286"/>
    </location>
</feature>
<keyword evidence="4" id="KW-1185">Reference proteome</keyword>
<evidence type="ECO:0000313" key="4">
    <source>
        <dbReference type="Proteomes" id="UP000184383"/>
    </source>
</evidence>
<dbReference type="GeneID" id="63746347"/>
<dbReference type="AlphaFoldDB" id="A0A1L9RY70"/>
<feature type="compositionally biased region" description="Low complexity" evidence="2">
    <location>
        <begin position="35"/>
        <end position="49"/>
    </location>
</feature>
<dbReference type="VEuPathDB" id="FungiDB:ASPWEDRAFT_169667"/>
<keyword evidence="1" id="KW-0175">Coiled coil</keyword>
<protein>
    <submittedName>
        <fullName evidence="3">Uncharacterized protein</fullName>
    </submittedName>
</protein>
<dbReference type="RefSeq" id="XP_040693519.1">
    <property type="nucleotide sequence ID" value="XM_040830499.1"/>
</dbReference>
<feature type="region of interest" description="Disordered" evidence="2">
    <location>
        <begin position="26"/>
        <end position="51"/>
    </location>
</feature>
<accession>A0A1L9RY70</accession>
<feature type="coiled-coil region" evidence="1">
    <location>
        <begin position="182"/>
        <end position="209"/>
    </location>
</feature>
<evidence type="ECO:0000256" key="2">
    <source>
        <dbReference type="SAM" id="MobiDB-lite"/>
    </source>
</evidence>
<feature type="region of interest" description="Disordered" evidence="2">
    <location>
        <begin position="346"/>
        <end position="380"/>
    </location>
</feature>
<reference evidence="4" key="1">
    <citation type="journal article" date="2017" name="Genome Biol.">
        <title>Comparative genomics reveals high biological diversity and specific adaptations in the industrially and medically important fungal genus Aspergillus.</title>
        <authorList>
            <person name="de Vries R.P."/>
            <person name="Riley R."/>
            <person name="Wiebenga A."/>
            <person name="Aguilar-Osorio G."/>
            <person name="Amillis S."/>
            <person name="Uchima C.A."/>
            <person name="Anderluh G."/>
            <person name="Asadollahi M."/>
            <person name="Askin M."/>
            <person name="Barry K."/>
            <person name="Battaglia E."/>
            <person name="Bayram O."/>
            <person name="Benocci T."/>
            <person name="Braus-Stromeyer S.A."/>
            <person name="Caldana C."/>
            <person name="Canovas D."/>
            <person name="Cerqueira G.C."/>
            <person name="Chen F."/>
            <person name="Chen W."/>
            <person name="Choi C."/>
            <person name="Clum A."/>
            <person name="Dos Santos R.A."/>
            <person name="Damasio A.R."/>
            <person name="Diallinas G."/>
            <person name="Emri T."/>
            <person name="Fekete E."/>
            <person name="Flipphi M."/>
            <person name="Freyberg S."/>
            <person name="Gallo A."/>
            <person name="Gournas C."/>
            <person name="Habgood R."/>
            <person name="Hainaut M."/>
            <person name="Harispe M.L."/>
            <person name="Henrissat B."/>
            <person name="Hilden K.S."/>
            <person name="Hope R."/>
            <person name="Hossain A."/>
            <person name="Karabika E."/>
            <person name="Karaffa L."/>
            <person name="Karanyi Z."/>
            <person name="Krasevec N."/>
            <person name="Kuo A."/>
            <person name="Kusch H."/>
            <person name="LaButti K."/>
            <person name="Lagendijk E.L."/>
            <person name="Lapidus A."/>
            <person name="Levasseur A."/>
            <person name="Lindquist E."/>
            <person name="Lipzen A."/>
            <person name="Logrieco A.F."/>
            <person name="MacCabe A."/>
            <person name="Maekelae M.R."/>
            <person name="Malavazi I."/>
            <person name="Melin P."/>
            <person name="Meyer V."/>
            <person name="Mielnichuk N."/>
            <person name="Miskei M."/>
            <person name="Molnar A.P."/>
            <person name="Mule G."/>
            <person name="Ngan C.Y."/>
            <person name="Orejas M."/>
            <person name="Orosz E."/>
            <person name="Ouedraogo J.P."/>
            <person name="Overkamp K.M."/>
            <person name="Park H.-S."/>
            <person name="Perrone G."/>
            <person name="Piumi F."/>
            <person name="Punt P.J."/>
            <person name="Ram A.F."/>
            <person name="Ramon A."/>
            <person name="Rauscher S."/>
            <person name="Record E."/>
            <person name="Riano-Pachon D.M."/>
            <person name="Robert V."/>
            <person name="Roehrig J."/>
            <person name="Ruller R."/>
            <person name="Salamov A."/>
            <person name="Salih N.S."/>
            <person name="Samson R.A."/>
            <person name="Sandor E."/>
            <person name="Sanguinetti M."/>
            <person name="Schuetze T."/>
            <person name="Sepcic K."/>
            <person name="Shelest E."/>
            <person name="Sherlock G."/>
            <person name="Sophianopoulou V."/>
            <person name="Squina F.M."/>
            <person name="Sun H."/>
            <person name="Susca A."/>
            <person name="Todd R.B."/>
            <person name="Tsang A."/>
            <person name="Unkles S.E."/>
            <person name="van de Wiele N."/>
            <person name="van Rossen-Uffink D."/>
            <person name="Oliveira J.V."/>
            <person name="Vesth T.C."/>
            <person name="Visser J."/>
            <person name="Yu J.-H."/>
            <person name="Zhou M."/>
            <person name="Andersen M.R."/>
            <person name="Archer D.B."/>
            <person name="Baker S.E."/>
            <person name="Benoit I."/>
            <person name="Brakhage A.A."/>
            <person name="Braus G.H."/>
            <person name="Fischer R."/>
            <person name="Frisvad J.C."/>
            <person name="Goldman G.H."/>
            <person name="Houbraken J."/>
            <person name="Oakley B."/>
            <person name="Pocsi I."/>
            <person name="Scazzocchio C."/>
            <person name="Seiboth B."/>
            <person name="vanKuyk P.A."/>
            <person name="Wortman J."/>
            <person name="Dyer P.S."/>
            <person name="Grigoriev I.V."/>
        </authorList>
    </citation>
    <scope>NUCLEOTIDE SEQUENCE [LARGE SCALE GENOMIC DNA]</scope>
    <source>
        <strain evidence="4">DTO 134E9</strain>
    </source>
</reference>
<evidence type="ECO:0000313" key="3">
    <source>
        <dbReference type="EMBL" id="OJJ39843.1"/>
    </source>
</evidence>
<feature type="compositionally biased region" description="Basic and acidic residues" evidence="2">
    <location>
        <begin position="307"/>
        <end position="322"/>
    </location>
</feature>
<feature type="compositionally biased region" description="Polar residues" evidence="2">
    <location>
        <begin position="371"/>
        <end position="380"/>
    </location>
</feature>
<feature type="region of interest" description="Disordered" evidence="2">
    <location>
        <begin position="303"/>
        <end position="332"/>
    </location>
</feature>
<organism evidence="3 4">
    <name type="scientific">Aspergillus wentii DTO 134E9</name>
    <dbReference type="NCBI Taxonomy" id="1073089"/>
    <lineage>
        <taxon>Eukaryota</taxon>
        <taxon>Fungi</taxon>
        <taxon>Dikarya</taxon>
        <taxon>Ascomycota</taxon>
        <taxon>Pezizomycotina</taxon>
        <taxon>Eurotiomycetes</taxon>
        <taxon>Eurotiomycetidae</taxon>
        <taxon>Eurotiales</taxon>
        <taxon>Aspergillaceae</taxon>
        <taxon>Aspergillus</taxon>
        <taxon>Aspergillus subgen. Cremei</taxon>
    </lineage>
</organism>